<evidence type="ECO:0000313" key="3">
    <source>
        <dbReference type="Proteomes" id="UP000298246"/>
    </source>
</evidence>
<organism evidence="2 3">
    <name type="scientific">Paenibacillus athensensis</name>
    <dbReference type="NCBI Taxonomy" id="1967502"/>
    <lineage>
        <taxon>Bacteria</taxon>
        <taxon>Bacillati</taxon>
        <taxon>Bacillota</taxon>
        <taxon>Bacilli</taxon>
        <taxon>Bacillales</taxon>
        <taxon>Paenibacillaceae</taxon>
        <taxon>Paenibacillus</taxon>
    </lineage>
</organism>
<comment type="caution">
    <text evidence="2">The sequence shown here is derived from an EMBL/GenBank/DDBJ whole genome shotgun (WGS) entry which is preliminary data.</text>
</comment>
<dbReference type="RefSeq" id="WP_134756437.1">
    <property type="nucleotide sequence ID" value="NZ_MYFO02000001.1"/>
</dbReference>
<dbReference type="Proteomes" id="UP000298246">
    <property type="component" value="Unassembled WGS sequence"/>
</dbReference>
<dbReference type="InterPro" id="IPR025164">
    <property type="entry name" value="Toastrack_DUF4097"/>
</dbReference>
<accession>A0A4Y8PT55</accession>
<sequence>MSFRIKKIVLLPVVVLLFLGLIVDIRVGKEQMLEHFGDRFVNEQRADAYREEQTGTTASAERELEIRPNEQIKEVALTGLRGTIAVQRSVDASIRLHYSVKASGPDRETASRRLDAVKVDEAVAGGRIDLTARSDGKTINPDIIAVDYRLELPDAVNLVLTSTGDTVQIRDIRGDVEAISDVGSLALIGVTGKLKVKLANGSAYLSAITGDIELDNRNGTVNIEDVKGNLVLTSRIGRNIVAKLTGNVTGTAESGPIQLQDVTGDVLLNGQDAYLQTERIHGHTQVTADRGDVTLLLSAGEGYTLEAAVDGGRIQTMLPSDVQVMKDGDYAYRMDGVIGAGTWKLSAKARSGDIHVYLK</sequence>
<gene>
    <name evidence="2" type="ORF">B5M42_21030</name>
</gene>
<dbReference type="EMBL" id="MYFO01000038">
    <property type="protein sequence ID" value="TFE84128.1"/>
    <property type="molecule type" value="Genomic_DNA"/>
</dbReference>
<evidence type="ECO:0000313" key="2">
    <source>
        <dbReference type="EMBL" id="TFE84128.1"/>
    </source>
</evidence>
<feature type="domain" description="DUF4097" evidence="1">
    <location>
        <begin position="183"/>
        <end position="356"/>
    </location>
</feature>
<protein>
    <recommendedName>
        <fullName evidence="1">DUF4097 domain-containing protein</fullName>
    </recommendedName>
</protein>
<keyword evidence="3" id="KW-1185">Reference proteome</keyword>
<evidence type="ECO:0000259" key="1">
    <source>
        <dbReference type="Pfam" id="PF13349"/>
    </source>
</evidence>
<dbReference type="OrthoDB" id="2539736at2"/>
<reference evidence="2 3" key="1">
    <citation type="submission" date="2017-03" db="EMBL/GenBank/DDBJ databases">
        <title>Isolation of Levoglucosan Utilizing Bacteria.</title>
        <authorList>
            <person name="Arya A.S."/>
        </authorList>
    </citation>
    <scope>NUCLEOTIDE SEQUENCE [LARGE SCALE GENOMIC DNA]</scope>
    <source>
        <strain evidence="2 3">MEC069</strain>
    </source>
</reference>
<dbReference type="Pfam" id="PF13349">
    <property type="entry name" value="DUF4097"/>
    <property type="match status" value="1"/>
</dbReference>
<dbReference type="AlphaFoldDB" id="A0A4Y8PT55"/>
<name>A0A4Y8PT55_9BACL</name>
<proteinExistence type="predicted"/>